<gene>
    <name evidence="2" type="ORF">SAMN05444412_107217</name>
</gene>
<evidence type="ECO:0000313" key="3">
    <source>
        <dbReference type="Proteomes" id="UP000199663"/>
    </source>
</evidence>
<dbReference type="RefSeq" id="WP_019597842.1">
    <property type="nucleotide sequence ID" value="NZ_FNQC01000007.1"/>
</dbReference>
<dbReference type="Proteomes" id="UP000199663">
    <property type="component" value="Unassembled WGS sequence"/>
</dbReference>
<dbReference type="SMART" id="SM00507">
    <property type="entry name" value="HNHc"/>
    <property type="match status" value="1"/>
</dbReference>
<dbReference type="Pfam" id="PF13391">
    <property type="entry name" value="HNH_2"/>
    <property type="match status" value="1"/>
</dbReference>
<dbReference type="InterPro" id="IPR003615">
    <property type="entry name" value="HNH_nuc"/>
</dbReference>
<dbReference type="CDD" id="cd00085">
    <property type="entry name" value="HNHc"/>
    <property type="match status" value="1"/>
</dbReference>
<dbReference type="GO" id="GO:0004519">
    <property type="term" value="F:endonuclease activity"/>
    <property type="evidence" value="ECO:0007669"/>
    <property type="project" value="UniProtKB-KW"/>
</dbReference>
<keyword evidence="2" id="KW-0378">Hydrolase</keyword>
<feature type="domain" description="HNH nuclease" evidence="1">
    <location>
        <begin position="250"/>
        <end position="306"/>
    </location>
</feature>
<keyword evidence="3" id="KW-1185">Reference proteome</keyword>
<protein>
    <submittedName>
        <fullName evidence="2">Restriction endonuclease</fullName>
    </submittedName>
</protein>
<accession>A0A1H3R731</accession>
<keyword evidence="2" id="KW-0540">Nuclease</keyword>
<name>A0A1H3R731_9BACT</name>
<proteinExistence type="predicted"/>
<reference evidence="2 3" key="1">
    <citation type="submission" date="2016-10" db="EMBL/GenBank/DDBJ databases">
        <authorList>
            <person name="Varghese N."/>
            <person name="Submissions S."/>
        </authorList>
    </citation>
    <scope>NUCLEOTIDE SEQUENCE [LARGE SCALE GENOMIC DNA]</scope>
    <source>
        <strain evidence="2 3">DSM 17997</strain>
    </source>
</reference>
<sequence length="338" mass="39279">MSKIIIANITWNPFGWRNNSYINPKAGHKYAQDNVGGESLNFNFNKKAVDTDKFVNGFVQWKNAPVKFEKGGLIIFYTRNTDENKGQIVGVYGKAETFSDARKLEVPFQKNVYWTNIKAERDFSILFPLPLDANNYKDNSSDRMVGQIGFTYKDDTFAEQILFDELTELSKAGTNEKDFNKLLSIYEYYTGKKFKLTFVSNDEKEQIELEKFFKKNKSKADILKDLENLKDSDPEEIIVNHKTYKRDNKTIAQIKILRDFKCQICSTTIMKKDGSKYIEAAHIKAKHLKGRETLDNIILLCPNHHKEFDFGQLEIKIHDKKQIDFLLNGQRHKIKLTV</sequence>
<comment type="caution">
    <text evidence="2">The sequence shown here is derived from an EMBL/GenBank/DDBJ whole genome shotgun (WGS) entry which is preliminary data.</text>
</comment>
<dbReference type="Gene3D" id="1.10.30.50">
    <property type="match status" value="1"/>
</dbReference>
<dbReference type="EMBL" id="FNQC01000007">
    <property type="protein sequence ID" value="SDZ21125.1"/>
    <property type="molecule type" value="Genomic_DNA"/>
</dbReference>
<evidence type="ECO:0000259" key="1">
    <source>
        <dbReference type="SMART" id="SM00507"/>
    </source>
</evidence>
<evidence type="ECO:0000313" key="2">
    <source>
        <dbReference type="EMBL" id="SDZ21125.1"/>
    </source>
</evidence>
<keyword evidence="2" id="KW-0255">Endonuclease</keyword>
<organism evidence="2 3">
    <name type="scientific">Rhodonellum ikkaensis</name>
    <dbReference type="NCBI Taxonomy" id="336829"/>
    <lineage>
        <taxon>Bacteria</taxon>
        <taxon>Pseudomonadati</taxon>
        <taxon>Bacteroidota</taxon>
        <taxon>Cytophagia</taxon>
        <taxon>Cytophagales</taxon>
        <taxon>Cytophagaceae</taxon>
        <taxon>Rhodonellum</taxon>
    </lineage>
</organism>